<gene>
    <name evidence="2" type="ORF">E2C01_033044</name>
</gene>
<evidence type="ECO:0000313" key="3">
    <source>
        <dbReference type="Proteomes" id="UP000324222"/>
    </source>
</evidence>
<dbReference type="GO" id="GO:0071897">
    <property type="term" value="P:DNA biosynthetic process"/>
    <property type="evidence" value="ECO:0007669"/>
    <property type="project" value="UniProtKB-ARBA"/>
</dbReference>
<dbReference type="Proteomes" id="UP000324222">
    <property type="component" value="Unassembled WGS sequence"/>
</dbReference>
<comment type="caution">
    <text evidence="2">The sequence shown here is derived from an EMBL/GenBank/DDBJ whole genome shotgun (WGS) entry which is preliminary data.</text>
</comment>
<dbReference type="OrthoDB" id="6771932at2759"/>
<dbReference type="InterPro" id="IPR043502">
    <property type="entry name" value="DNA/RNA_pol_sf"/>
</dbReference>
<keyword evidence="3" id="KW-1185">Reference proteome</keyword>
<feature type="region of interest" description="Disordered" evidence="1">
    <location>
        <begin position="1"/>
        <end position="38"/>
    </location>
</feature>
<protein>
    <submittedName>
        <fullName evidence="2">Uncharacterized protein</fullName>
    </submittedName>
</protein>
<dbReference type="EMBL" id="VSRR010004384">
    <property type="protein sequence ID" value="MPC39507.1"/>
    <property type="molecule type" value="Genomic_DNA"/>
</dbReference>
<evidence type="ECO:0000256" key="1">
    <source>
        <dbReference type="SAM" id="MobiDB-lite"/>
    </source>
</evidence>
<dbReference type="SUPFAM" id="SSF56672">
    <property type="entry name" value="DNA/RNA polymerases"/>
    <property type="match status" value="1"/>
</dbReference>
<organism evidence="2 3">
    <name type="scientific">Portunus trituberculatus</name>
    <name type="common">Swimming crab</name>
    <name type="synonym">Neptunus trituberculatus</name>
    <dbReference type="NCBI Taxonomy" id="210409"/>
    <lineage>
        <taxon>Eukaryota</taxon>
        <taxon>Metazoa</taxon>
        <taxon>Ecdysozoa</taxon>
        <taxon>Arthropoda</taxon>
        <taxon>Crustacea</taxon>
        <taxon>Multicrustacea</taxon>
        <taxon>Malacostraca</taxon>
        <taxon>Eumalacostraca</taxon>
        <taxon>Eucarida</taxon>
        <taxon>Decapoda</taxon>
        <taxon>Pleocyemata</taxon>
        <taxon>Brachyura</taxon>
        <taxon>Eubrachyura</taxon>
        <taxon>Portunoidea</taxon>
        <taxon>Portunidae</taxon>
        <taxon>Portuninae</taxon>
        <taxon>Portunus</taxon>
    </lineage>
</organism>
<accession>A0A5B7F1Y8</accession>
<proteinExistence type="predicted"/>
<reference evidence="2 3" key="1">
    <citation type="submission" date="2019-05" db="EMBL/GenBank/DDBJ databases">
        <title>Another draft genome of Portunus trituberculatus and its Hox gene families provides insights of decapod evolution.</title>
        <authorList>
            <person name="Jeong J.-H."/>
            <person name="Song I."/>
            <person name="Kim S."/>
            <person name="Choi T."/>
            <person name="Kim D."/>
            <person name="Ryu S."/>
            <person name="Kim W."/>
        </authorList>
    </citation>
    <scope>NUCLEOTIDE SEQUENCE [LARGE SCALE GENOMIC DNA]</scope>
    <source>
        <tissue evidence="2">Muscle</tissue>
    </source>
</reference>
<dbReference type="AlphaFoldDB" id="A0A5B7F1Y8"/>
<evidence type="ECO:0000313" key="2">
    <source>
        <dbReference type="EMBL" id="MPC39507.1"/>
    </source>
</evidence>
<name>A0A5B7F1Y8_PORTR</name>
<dbReference type="Gene3D" id="3.10.10.10">
    <property type="entry name" value="HIV Type 1 Reverse Transcriptase, subunit A, domain 1"/>
    <property type="match status" value="1"/>
</dbReference>
<sequence>MTLAGTRLTSSLSCGPGGERLTSATSDPPSRRSKKASFRGLPFLPPSFSIRTDFRRRYSPRRAMLMGCSMRLQSELSPGRVLSRAHPWWSVVPDLLPPQLSGPLLLPRENLPSPLMPGIPGGGGLAALTLLFPVCKERDGRASSSGSDALPLQGASCGLSNPQEPRGYAQGSLKGQVLRLEIQQLKAKGAIEEAPLTAGFYSHMFVVPKASGGFRPIIDLSILNKYSNTPLNEPQPISSAAPGTALAGVAPGGLSTSTRQQQQIFVDAMVCEQEVAKEVVCTKIDNYLLLGSGPGAPTYQPAAELSGMQFEIASGAQFENVVGSNRKPIAQIKLIMIFFRSRYNKNV</sequence>